<evidence type="ECO:0000256" key="4">
    <source>
        <dbReference type="ARBA" id="ARBA00023242"/>
    </source>
</evidence>
<dbReference type="PANTHER" id="PTHR13634">
    <property type="entry name" value="RIBOSOME BIOGENESIS PROTEIN BRIX"/>
    <property type="match status" value="1"/>
</dbReference>
<accession>A0A4V3XCM8</accession>
<dbReference type="OrthoDB" id="1638493at2759"/>
<reference evidence="7 8" key="1">
    <citation type="submission" date="2019-02" db="EMBL/GenBank/DDBJ databases">
        <title>Genome sequencing of the rare red list fungi Phellinidium pouzarii.</title>
        <authorList>
            <person name="Buettner E."/>
            <person name="Kellner H."/>
        </authorList>
    </citation>
    <scope>NUCLEOTIDE SEQUENCE [LARGE SCALE GENOMIC DNA]</scope>
    <source>
        <strain evidence="7 8">DSM 108285</strain>
    </source>
</reference>
<feature type="domain" description="Brix" evidence="6">
    <location>
        <begin position="46"/>
        <end position="261"/>
    </location>
</feature>
<dbReference type="PROSITE" id="PS50833">
    <property type="entry name" value="BRIX"/>
    <property type="match status" value="1"/>
</dbReference>
<dbReference type="SUPFAM" id="SSF52954">
    <property type="entry name" value="Class II aaRS ABD-related"/>
    <property type="match status" value="1"/>
</dbReference>
<feature type="compositionally biased region" description="Polar residues" evidence="5">
    <location>
        <begin position="1"/>
        <end position="13"/>
    </location>
</feature>
<evidence type="ECO:0000256" key="5">
    <source>
        <dbReference type="SAM" id="MobiDB-lite"/>
    </source>
</evidence>
<dbReference type="PANTHER" id="PTHR13634:SF0">
    <property type="entry name" value="RIBOSOME BIOGENESIS PROTEIN BRX1 HOMOLOG"/>
    <property type="match status" value="1"/>
</dbReference>
<dbReference type="GO" id="GO:0019843">
    <property type="term" value="F:rRNA binding"/>
    <property type="evidence" value="ECO:0007669"/>
    <property type="project" value="InterPro"/>
</dbReference>
<keyword evidence="3" id="KW-0690">Ribosome biogenesis</keyword>
<keyword evidence="8" id="KW-1185">Reference proteome</keyword>
<dbReference type="AlphaFoldDB" id="A0A4V3XCM8"/>
<comment type="similarity">
    <text evidence="2">Belongs to the BRX1 family.</text>
</comment>
<dbReference type="GO" id="GO:0000027">
    <property type="term" value="P:ribosomal large subunit assembly"/>
    <property type="evidence" value="ECO:0007669"/>
    <property type="project" value="TreeGrafter"/>
</dbReference>
<protein>
    <recommendedName>
        <fullName evidence="6">Brix domain-containing protein</fullName>
    </recommendedName>
</protein>
<dbReference type="GO" id="GO:0006364">
    <property type="term" value="P:rRNA processing"/>
    <property type="evidence" value="ECO:0007669"/>
    <property type="project" value="InterPro"/>
</dbReference>
<name>A0A4V3XCM8_9AGAM</name>
<evidence type="ECO:0000313" key="7">
    <source>
        <dbReference type="EMBL" id="THH06503.1"/>
    </source>
</evidence>
<organism evidence="7 8">
    <name type="scientific">Phellinidium pouzarii</name>
    <dbReference type="NCBI Taxonomy" id="167371"/>
    <lineage>
        <taxon>Eukaryota</taxon>
        <taxon>Fungi</taxon>
        <taxon>Dikarya</taxon>
        <taxon>Basidiomycota</taxon>
        <taxon>Agaricomycotina</taxon>
        <taxon>Agaricomycetes</taxon>
        <taxon>Hymenochaetales</taxon>
        <taxon>Hymenochaetaceae</taxon>
        <taxon>Phellinidium</taxon>
    </lineage>
</organism>
<evidence type="ECO:0000259" key="6">
    <source>
        <dbReference type="PROSITE" id="PS50833"/>
    </source>
</evidence>
<keyword evidence="4" id="KW-0539">Nucleus</keyword>
<dbReference type="SMART" id="SM00879">
    <property type="entry name" value="Brix"/>
    <property type="match status" value="1"/>
</dbReference>
<dbReference type="InterPro" id="IPR007109">
    <property type="entry name" value="Brix"/>
</dbReference>
<comment type="caution">
    <text evidence="7">The sequence shown here is derived from an EMBL/GenBank/DDBJ whole genome shotgun (WGS) entry which is preliminary data.</text>
</comment>
<evidence type="ECO:0000256" key="2">
    <source>
        <dbReference type="ARBA" id="ARBA00006369"/>
    </source>
</evidence>
<dbReference type="GO" id="GO:0005730">
    <property type="term" value="C:nucleolus"/>
    <property type="evidence" value="ECO:0007669"/>
    <property type="project" value="UniProtKB-SubCell"/>
</dbReference>
<evidence type="ECO:0000256" key="1">
    <source>
        <dbReference type="ARBA" id="ARBA00004604"/>
    </source>
</evidence>
<proteinExistence type="inferred from homology"/>
<feature type="region of interest" description="Disordered" evidence="5">
    <location>
        <begin position="1"/>
        <end position="47"/>
    </location>
</feature>
<dbReference type="EMBL" id="SGPK01000192">
    <property type="protein sequence ID" value="THH06503.1"/>
    <property type="molecule type" value="Genomic_DNA"/>
</dbReference>
<evidence type="ECO:0000313" key="8">
    <source>
        <dbReference type="Proteomes" id="UP000308199"/>
    </source>
</evidence>
<sequence>MASILKAQSSNAANADAKGKGKGKRKMEDAEADKEASAPKRRKNKQRVLLLSSRGVTHRMRHLLNDIEVLLPHVKKGTEYCFLLVKNRSVPNTDSKLDSKSQLNLLPELADLHNCNNTLYFEARRHEDLYLWAAKTPNGPSIKMHVQNIHTMDELKMTGNCLKGSRGIVCFDKSFDETEWGRLTKEVFTHIFGVPPGARRSKPFIDHILTFSLLDNKIWFRNFQILEKDPLQPNGPPQTSLIEIGPRFVLTPIRIFEGAFSGATVFSNSEFISPAAVRSSIRREKGEKYRIRKETETERHVRREDRRREEDELAVRKVFA</sequence>
<dbReference type="Proteomes" id="UP000308199">
    <property type="component" value="Unassembled WGS sequence"/>
</dbReference>
<evidence type="ECO:0000256" key="3">
    <source>
        <dbReference type="ARBA" id="ARBA00022517"/>
    </source>
</evidence>
<comment type="subcellular location">
    <subcellularLocation>
        <location evidence="1">Nucleus</location>
        <location evidence="1">Nucleolus</location>
    </subcellularLocation>
</comment>
<dbReference type="Pfam" id="PF04427">
    <property type="entry name" value="Brix"/>
    <property type="match status" value="1"/>
</dbReference>
<feature type="compositionally biased region" description="Basic and acidic residues" evidence="5">
    <location>
        <begin position="26"/>
        <end position="38"/>
    </location>
</feature>
<gene>
    <name evidence="7" type="ORF">EW145_g4049</name>
</gene>
<dbReference type="InterPro" id="IPR026532">
    <property type="entry name" value="BRX1"/>
</dbReference>